<evidence type="ECO:0000313" key="9">
    <source>
        <dbReference type="EMBL" id="MPN36176.1"/>
    </source>
</evidence>
<dbReference type="AlphaFoldDB" id="A0A645HCC5"/>
<dbReference type="InterPro" id="IPR011060">
    <property type="entry name" value="RibuloseP-bd_barrel"/>
</dbReference>
<evidence type="ECO:0000256" key="1">
    <source>
        <dbReference type="ARBA" id="ARBA00004861"/>
    </source>
</evidence>
<keyword evidence="5" id="KW-0665">Pyrimidine biosynthesis</keyword>
<dbReference type="Gene3D" id="3.20.20.70">
    <property type="entry name" value="Aldolase class I"/>
    <property type="match status" value="1"/>
</dbReference>
<dbReference type="PANTHER" id="PTHR32119:SF2">
    <property type="entry name" value="OROTIDINE 5'-PHOSPHATE DECARBOXYLASE"/>
    <property type="match status" value="1"/>
</dbReference>
<organism evidence="9">
    <name type="scientific">bioreactor metagenome</name>
    <dbReference type="NCBI Taxonomy" id="1076179"/>
    <lineage>
        <taxon>unclassified sequences</taxon>
        <taxon>metagenomes</taxon>
        <taxon>ecological metagenomes</taxon>
    </lineage>
</organism>
<evidence type="ECO:0000256" key="4">
    <source>
        <dbReference type="ARBA" id="ARBA00022793"/>
    </source>
</evidence>
<dbReference type="EMBL" id="VSSQ01090160">
    <property type="protein sequence ID" value="MPN36176.1"/>
    <property type="molecule type" value="Genomic_DNA"/>
</dbReference>
<evidence type="ECO:0000256" key="6">
    <source>
        <dbReference type="ARBA" id="ARBA00023239"/>
    </source>
</evidence>
<evidence type="ECO:0000256" key="3">
    <source>
        <dbReference type="ARBA" id="ARBA00021923"/>
    </source>
</evidence>
<dbReference type="GO" id="GO:0004590">
    <property type="term" value="F:orotidine-5'-phosphate decarboxylase activity"/>
    <property type="evidence" value="ECO:0007669"/>
    <property type="project" value="UniProtKB-EC"/>
</dbReference>
<dbReference type="EC" id="4.1.1.23" evidence="2"/>
<dbReference type="InterPro" id="IPR013785">
    <property type="entry name" value="Aldolase_TIM"/>
</dbReference>
<gene>
    <name evidence="9" type="primary">pyrF_47</name>
    <name evidence="9" type="ORF">SDC9_183683</name>
</gene>
<proteinExistence type="predicted"/>
<keyword evidence="6 9" id="KW-0456">Lyase</keyword>
<evidence type="ECO:0000256" key="2">
    <source>
        <dbReference type="ARBA" id="ARBA00012321"/>
    </source>
</evidence>
<dbReference type="UniPathway" id="UPA00070">
    <property type="reaction ID" value="UER00120"/>
</dbReference>
<evidence type="ECO:0000256" key="7">
    <source>
        <dbReference type="ARBA" id="ARBA00033428"/>
    </source>
</evidence>
<dbReference type="PANTHER" id="PTHR32119">
    <property type="entry name" value="OROTIDINE 5'-PHOSPHATE DECARBOXYLASE"/>
    <property type="match status" value="1"/>
</dbReference>
<feature type="domain" description="Orotidine 5'-phosphate decarboxylase" evidence="8">
    <location>
        <begin position="3"/>
        <end position="113"/>
    </location>
</feature>
<comment type="caution">
    <text evidence="9">The sequence shown here is derived from an EMBL/GenBank/DDBJ whole genome shotgun (WGS) entry which is preliminary data.</text>
</comment>
<dbReference type="NCBIfam" id="TIGR01740">
    <property type="entry name" value="pyrF"/>
    <property type="match status" value="1"/>
</dbReference>
<dbReference type="SUPFAM" id="SSF51366">
    <property type="entry name" value="Ribulose-phoshate binding barrel"/>
    <property type="match status" value="1"/>
</dbReference>
<dbReference type="Pfam" id="PF00215">
    <property type="entry name" value="OMPdecase"/>
    <property type="match status" value="1"/>
</dbReference>
<dbReference type="InterPro" id="IPR001754">
    <property type="entry name" value="OMPdeCOase_dom"/>
</dbReference>
<evidence type="ECO:0000256" key="5">
    <source>
        <dbReference type="ARBA" id="ARBA00022975"/>
    </source>
</evidence>
<protein>
    <recommendedName>
        <fullName evidence="3">Orotidine 5'-phosphate decarboxylase</fullName>
        <ecNumber evidence="2">4.1.1.23</ecNumber>
    </recommendedName>
    <alternativeName>
        <fullName evidence="7">OMP decarboxylase</fullName>
    </alternativeName>
</protein>
<dbReference type="GO" id="GO:0006207">
    <property type="term" value="P:'de novo' pyrimidine nucleobase biosynthetic process"/>
    <property type="evidence" value="ECO:0007669"/>
    <property type="project" value="InterPro"/>
</dbReference>
<accession>A0A645HCC5</accession>
<dbReference type="GO" id="GO:0044205">
    <property type="term" value="P:'de novo' UMP biosynthetic process"/>
    <property type="evidence" value="ECO:0007669"/>
    <property type="project" value="UniProtKB-UniPathway"/>
</dbReference>
<dbReference type="GO" id="GO:0005829">
    <property type="term" value="C:cytosol"/>
    <property type="evidence" value="ECO:0007669"/>
    <property type="project" value="TreeGrafter"/>
</dbReference>
<keyword evidence="4" id="KW-0210">Decarboxylase</keyword>
<sequence length="113" mass="11866">MQGFTGRDSLDACIEIASEYKKDVFVVSEMSHPGGTEFLRSVAEAIAKMALEAGAFGLVAPATRPERVKEIRKIIGDKLTIISPGVGAQGGKASDVIAAGADWVIVGRSIYKA</sequence>
<dbReference type="InterPro" id="IPR014732">
    <property type="entry name" value="OMPdecase"/>
</dbReference>
<reference evidence="9" key="1">
    <citation type="submission" date="2019-08" db="EMBL/GenBank/DDBJ databases">
        <authorList>
            <person name="Kucharzyk K."/>
            <person name="Murdoch R.W."/>
            <person name="Higgins S."/>
            <person name="Loffler F."/>
        </authorList>
    </citation>
    <scope>NUCLEOTIDE SEQUENCE</scope>
</reference>
<name>A0A645HCC5_9ZZZZ</name>
<evidence type="ECO:0000259" key="8">
    <source>
        <dbReference type="Pfam" id="PF00215"/>
    </source>
</evidence>
<comment type="pathway">
    <text evidence="1">Pyrimidine metabolism; UMP biosynthesis via de novo pathway; UMP from orotate: step 2/2.</text>
</comment>